<dbReference type="InterPro" id="IPR050595">
    <property type="entry name" value="Bact_response_regulator"/>
</dbReference>
<dbReference type="Gene3D" id="3.40.50.2300">
    <property type="match status" value="1"/>
</dbReference>
<feature type="modified residue" description="4-aspartylphosphate" evidence="2">
    <location>
        <position position="63"/>
    </location>
</feature>
<dbReference type="PROSITE" id="PS50110">
    <property type="entry name" value="RESPONSE_REGULATORY"/>
    <property type="match status" value="1"/>
</dbReference>
<accession>A0ABV7HAM7</accession>
<dbReference type="PANTHER" id="PTHR44591:SF19">
    <property type="entry name" value="TWO-COMPONENT RESPONSE REGULATOR-RELATED"/>
    <property type="match status" value="1"/>
</dbReference>
<dbReference type="InterPro" id="IPR001789">
    <property type="entry name" value="Sig_transdc_resp-reg_receiver"/>
</dbReference>
<reference evidence="5" key="1">
    <citation type="journal article" date="2019" name="Int. J. Syst. Evol. Microbiol.">
        <title>The Global Catalogue of Microorganisms (GCM) 10K type strain sequencing project: providing services to taxonomists for standard genome sequencing and annotation.</title>
        <authorList>
            <consortium name="The Broad Institute Genomics Platform"/>
            <consortium name="The Broad Institute Genome Sequencing Center for Infectious Disease"/>
            <person name="Wu L."/>
            <person name="Ma J."/>
        </authorList>
    </citation>
    <scope>NUCLEOTIDE SEQUENCE [LARGE SCALE GENOMIC DNA]</scope>
    <source>
        <strain evidence="5">KCTC 52438</strain>
    </source>
</reference>
<dbReference type="CDD" id="cd17569">
    <property type="entry name" value="REC_HupR-like"/>
    <property type="match status" value="1"/>
</dbReference>
<sequence length="215" mass="24661">MNIPTSKTNDCLNMLIVDDEPAILSSLKGLFRRQFNIETAESGEEALELIKTKDCEWHIVLSDQRMPGINGCELLREVREKFRFVTSVLITGYTDVDDLIKAVNEGHIFGFVAKPWNPRQLKVMVTKAAEFTQFQLQANQCLTDLAHQEQRLSSVETVSKQRFLEFINWLEIHGNSEQKELLSNLHRLGDKAWDALPSLISEFPQSRESNDHAFQ</sequence>
<dbReference type="RefSeq" id="WP_386718896.1">
    <property type="nucleotide sequence ID" value="NZ_JBHRSZ010000004.1"/>
</dbReference>
<dbReference type="SUPFAM" id="SSF52172">
    <property type="entry name" value="CheY-like"/>
    <property type="match status" value="1"/>
</dbReference>
<dbReference type="PANTHER" id="PTHR44591">
    <property type="entry name" value="STRESS RESPONSE REGULATOR PROTEIN 1"/>
    <property type="match status" value="1"/>
</dbReference>
<keyword evidence="1 2" id="KW-0597">Phosphoprotein</keyword>
<dbReference type="Pfam" id="PF00072">
    <property type="entry name" value="Response_reg"/>
    <property type="match status" value="1"/>
</dbReference>
<evidence type="ECO:0000256" key="1">
    <source>
        <dbReference type="ARBA" id="ARBA00022553"/>
    </source>
</evidence>
<comment type="caution">
    <text evidence="4">The sequence shown here is derived from an EMBL/GenBank/DDBJ whole genome shotgun (WGS) entry which is preliminary data.</text>
</comment>
<dbReference type="SMART" id="SM00448">
    <property type="entry name" value="REC"/>
    <property type="match status" value="1"/>
</dbReference>
<gene>
    <name evidence="4" type="ORF">ACFOEK_08060</name>
</gene>
<dbReference type="Proteomes" id="UP001595476">
    <property type="component" value="Unassembled WGS sequence"/>
</dbReference>
<proteinExistence type="predicted"/>
<name>A0ABV7HAM7_9GAMM</name>
<protein>
    <submittedName>
        <fullName evidence="4">Response regulator</fullName>
    </submittedName>
</protein>
<keyword evidence="5" id="KW-1185">Reference proteome</keyword>
<dbReference type="InterPro" id="IPR011006">
    <property type="entry name" value="CheY-like_superfamily"/>
</dbReference>
<evidence type="ECO:0000313" key="5">
    <source>
        <dbReference type="Proteomes" id="UP001595476"/>
    </source>
</evidence>
<organism evidence="4 5">
    <name type="scientific">Litoribrevibacter euphylliae</name>
    <dbReference type="NCBI Taxonomy" id="1834034"/>
    <lineage>
        <taxon>Bacteria</taxon>
        <taxon>Pseudomonadati</taxon>
        <taxon>Pseudomonadota</taxon>
        <taxon>Gammaproteobacteria</taxon>
        <taxon>Oceanospirillales</taxon>
        <taxon>Oceanospirillaceae</taxon>
        <taxon>Litoribrevibacter</taxon>
    </lineage>
</organism>
<feature type="domain" description="Response regulatory" evidence="3">
    <location>
        <begin position="13"/>
        <end position="129"/>
    </location>
</feature>
<evidence type="ECO:0000256" key="2">
    <source>
        <dbReference type="PROSITE-ProRule" id="PRU00169"/>
    </source>
</evidence>
<evidence type="ECO:0000313" key="4">
    <source>
        <dbReference type="EMBL" id="MFC3150978.1"/>
    </source>
</evidence>
<evidence type="ECO:0000259" key="3">
    <source>
        <dbReference type="PROSITE" id="PS50110"/>
    </source>
</evidence>
<dbReference type="EMBL" id="JBHRSZ010000004">
    <property type="protein sequence ID" value="MFC3150978.1"/>
    <property type="molecule type" value="Genomic_DNA"/>
</dbReference>